<keyword evidence="5 11" id="KW-0444">Lipid biosynthesis</keyword>
<keyword evidence="13" id="KW-1185">Reference proteome</keyword>
<protein>
    <recommendedName>
        <fullName evidence="4 11">Lipid-A-disaccharide synthase</fullName>
        <ecNumber evidence="3 11">2.4.1.182</ecNumber>
    </recommendedName>
</protein>
<dbReference type="PANTHER" id="PTHR30372">
    <property type="entry name" value="LIPID-A-DISACCHARIDE SYNTHASE"/>
    <property type="match status" value="1"/>
</dbReference>
<dbReference type="EC" id="2.4.1.182" evidence="3 11"/>
<comment type="similarity">
    <text evidence="2 11">Belongs to the LpxB family.</text>
</comment>
<name>A0A840SSL4_9RHOB</name>
<comment type="catalytic activity">
    <reaction evidence="10 11">
        <text>a lipid X + a UDP-2-N,3-O-bis[(3R)-3-hydroxyacyl]-alpha-D-glucosamine = a lipid A disaccharide + UDP + H(+)</text>
        <dbReference type="Rhea" id="RHEA:67828"/>
        <dbReference type="ChEBI" id="CHEBI:15378"/>
        <dbReference type="ChEBI" id="CHEBI:58223"/>
        <dbReference type="ChEBI" id="CHEBI:137748"/>
        <dbReference type="ChEBI" id="CHEBI:176338"/>
        <dbReference type="ChEBI" id="CHEBI:176343"/>
        <dbReference type="EC" id="2.4.1.182"/>
    </reaction>
</comment>
<dbReference type="Proteomes" id="UP000549457">
    <property type="component" value="Unassembled WGS sequence"/>
</dbReference>
<dbReference type="InterPro" id="IPR003835">
    <property type="entry name" value="Glyco_trans_19"/>
</dbReference>
<dbReference type="HAMAP" id="MF_00392">
    <property type="entry name" value="LpxB"/>
    <property type="match status" value="1"/>
</dbReference>
<evidence type="ECO:0000256" key="7">
    <source>
        <dbReference type="ARBA" id="ARBA00022676"/>
    </source>
</evidence>
<proteinExistence type="inferred from homology"/>
<gene>
    <name evidence="11" type="primary">lpxB</name>
    <name evidence="12" type="ORF">HNP73_003542</name>
</gene>
<dbReference type="Pfam" id="PF02684">
    <property type="entry name" value="LpxB"/>
    <property type="match status" value="1"/>
</dbReference>
<dbReference type="GO" id="GO:0016020">
    <property type="term" value="C:membrane"/>
    <property type="evidence" value="ECO:0007669"/>
    <property type="project" value="GOC"/>
</dbReference>
<sequence length="391" mass="40961">MTRLFMIAGEASGDLLGGALLAGLNELAPGVEVEGVGGASMEAQGLVSRFPMDELSVMGVAEVLPRLPNLLRRISETADAVVAARPDALVTIDSPDFTLRVARKARKRLPGLRVIHYVAPSVWAWRPGRAAKMAEVVNHVLAILPFEPPYMTAAGMTCDFVGHPVATEPQAGPEAVAALREELAIAPGQPVLALLPGSRRGEVTRLAPVFAEVARRLRAANPELAVIAPAARGVVGLLDEMLKADAAGWPHVLDPRGFDAAGWEMRKRTAFAAADVALAASGTVSLELAAAGTPVVIGYDTNRLTAWLAKRLVKVDTATLVNLVTGTRAVPEFLFENCTPGEIRPAVEALLVDPAASAAQKAAGDEAMRLLGRGGEPPGLRAARSVLEHLG</sequence>
<dbReference type="AlphaFoldDB" id="A0A840SSL4"/>
<comment type="function">
    <text evidence="1 11">Condensation of UDP-2,3-diacylglucosamine and 2,3-diacylglucosamine-1-phosphate to form lipid A disaccharide, a precursor of lipid A, a phosphorylated glycolipid that anchors the lipopolysaccharide to the outer membrane of the cell.</text>
</comment>
<keyword evidence="9 11" id="KW-0443">Lipid metabolism</keyword>
<evidence type="ECO:0000256" key="3">
    <source>
        <dbReference type="ARBA" id="ARBA00012687"/>
    </source>
</evidence>
<dbReference type="GO" id="GO:0005543">
    <property type="term" value="F:phospholipid binding"/>
    <property type="evidence" value="ECO:0007669"/>
    <property type="project" value="TreeGrafter"/>
</dbReference>
<reference evidence="12 13" key="1">
    <citation type="submission" date="2020-08" db="EMBL/GenBank/DDBJ databases">
        <title>Genomic Encyclopedia of Type Strains, Phase IV (KMG-IV): sequencing the most valuable type-strain genomes for metagenomic binning, comparative biology and taxonomic classification.</title>
        <authorList>
            <person name="Goeker M."/>
        </authorList>
    </citation>
    <scope>NUCLEOTIDE SEQUENCE [LARGE SCALE GENOMIC DNA]</scope>
    <source>
        <strain evidence="12 13">DSM 101730</strain>
    </source>
</reference>
<evidence type="ECO:0000256" key="6">
    <source>
        <dbReference type="ARBA" id="ARBA00022556"/>
    </source>
</evidence>
<accession>A0A840SSL4</accession>
<dbReference type="UniPathway" id="UPA00973"/>
<dbReference type="EMBL" id="JACHFM010000004">
    <property type="protein sequence ID" value="MBB5223588.1"/>
    <property type="molecule type" value="Genomic_DNA"/>
</dbReference>
<evidence type="ECO:0000256" key="5">
    <source>
        <dbReference type="ARBA" id="ARBA00022516"/>
    </source>
</evidence>
<evidence type="ECO:0000256" key="11">
    <source>
        <dbReference type="HAMAP-Rule" id="MF_00392"/>
    </source>
</evidence>
<dbReference type="GO" id="GO:0008915">
    <property type="term" value="F:lipid-A-disaccharide synthase activity"/>
    <property type="evidence" value="ECO:0007669"/>
    <property type="project" value="UniProtKB-UniRule"/>
</dbReference>
<evidence type="ECO:0000256" key="2">
    <source>
        <dbReference type="ARBA" id="ARBA00007868"/>
    </source>
</evidence>
<evidence type="ECO:0000256" key="1">
    <source>
        <dbReference type="ARBA" id="ARBA00002056"/>
    </source>
</evidence>
<evidence type="ECO:0000256" key="8">
    <source>
        <dbReference type="ARBA" id="ARBA00022679"/>
    </source>
</evidence>
<dbReference type="PANTHER" id="PTHR30372:SF4">
    <property type="entry name" value="LIPID-A-DISACCHARIDE SYNTHASE, MITOCHONDRIAL-RELATED"/>
    <property type="match status" value="1"/>
</dbReference>
<evidence type="ECO:0000313" key="13">
    <source>
        <dbReference type="Proteomes" id="UP000549457"/>
    </source>
</evidence>
<evidence type="ECO:0000313" key="12">
    <source>
        <dbReference type="EMBL" id="MBB5223588.1"/>
    </source>
</evidence>
<comment type="pathway">
    <text evidence="11">Bacterial outer membrane biogenesis; LPS lipid A biosynthesis.</text>
</comment>
<evidence type="ECO:0000256" key="10">
    <source>
        <dbReference type="ARBA" id="ARBA00048975"/>
    </source>
</evidence>
<dbReference type="NCBIfam" id="TIGR00215">
    <property type="entry name" value="lpxB"/>
    <property type="match status" value="1"/>
</dbReference>
<comment type="caution">
    <text evidence="12">The sequence shown here is derived from an EMBL/GenBank/DDBJ whole genome shotgun (WGS) entry which is preliminary data.</text>
</comment>
<keyword evidence="7 11" id="KW-0328">Glycosyltransferase</keyword>
<dbReference type="SUPFAM" id="SSF53756">
    <property type="entry name" value="UDP-Glycosyltransferase/glycogen phosphorylase"/>
    <property type="match status" value="1"/>
</dbReference>
<keyword evidence="8 11" id="KW-0808">Transferase</keyword>
<evidence type="ECO:0000256" key="9">
    <source>
        <dbReference type="ARBA" id="ARBA00023098"/>
    </source>
</evidence>
<keyword evidence="6 11" id="KW-0441">Lipid A biosynthesis</keyword>
<dbReference type="RefSeq" id="WP_184152798.1">
    <property type="nucleotide sequence ID" value="NZ_JACHFM010000004.1"/>
</dbReference>
<dbReference type="GO" id="GO:0009245">
    <property type="term" value="P:lipid A biosynthetic process"/>
    <property type="evidence" value="ECO:0007669"/>
    <property type="project" value="UniProtKB-UniRule"/>
</dbReference>
<organism evidence="12 13">
    <name type="scientific">Amaricoccus macauensis</name>
    <dbReference type="NCBI Taxonomy" id="57001"/>
    <lineage>
        <taxon>Bacteria</taxon>
        <taxon>Pseudomonadati</taxon>
        <taxon>Pseudomonadota</taxon>
        <taxon>Alphaproteobacteria</taxon>
        <taxon>Rhodobacterales</taxon>
        <taxon>Paracoccaceae</taxon>
        <taxon>Amaricoccus</taxon>
    </lineage>
</organism>
<evidence type="ECO:0000256" key="4">
    <source>
        <dbReference type="ARBA" id="ARBA00020902"/>
    </source>
</evidence>